<dbReference type="PANTHER" id="PTHR10865">
    <property type="entry name" value="METASTASIS-ASSOCIATED PROTEIN AND MESODERM INDUCTION EARLY RESPONSE PROTEIN"/>
    <property type="match status" value="1"/>
</dbReference>
<keyword evidence="5" id="KW-0238">DNA-binding</keyword>
<evidence type="ECO:0000256" key="3">
    <source>
        <dbReference type="ARBA" id="ARBA00022771"/>
    </source>
</evidence>
<proteinExistence type="evidence at transcript level"/>
<keyword evidence="2" id="KW-0479">Metal-binding</keyword>
<dbReference type="GO" id="GO:0003714">
    <property type="term" value="F:transcription corepressor activity"/>
    <property type="evidence" value="ECO:0007669"/>
    <property type="project" value="TreeGrafter"/>
</dbReference>
<accession>A0A8K1VED8</accession>
<dbReference type="InterPro" id="IPR040138">
    <property type="entry name" value="MIER/MTA"/>
</dbReference>
<dbReference type="FunFam" id="1.10.10.60:FF:000012">
    <property type="entry name" value="Metastasis-associated 1 family, member 3"/>
    <property type="match status" value="1"/>
</dbReference>
<keyword evidence="6" id="KW-0539">Nucleus</keyword>
<evidence type="ECO:0000256" key="2">
    <source>
        <dbReference type="ARBA" id="ARBA00022723"/>
    </source>
</evidence>
<comment type="subcellular location">
    <subcellularLocation>
        <location evidence="1">Nucleus</location>
    </subcellularLocation>
</comment>
<sequence length="557" mass="59464">MADLPGSLEHVTVCRPSVPSFSCDLDCHRSSAPFSSSLACRPPSTSSPLGGSYRTVHSSGDSCLSVASISSEALLTDQNVSCNSTLSSFSSSPVHSTVSSESVCLQGGTGQREGGEECSSCSGDGCVGVWSSSCHSDSGLYVSAIGTSSISDTDAGDGGSMVLMDLPDLLLSADDSSNSWFQQQQQRRRESTGRVPLSGTAAAVVPDGDAELSQSSTFSEEILYNQDLTLDKAAIARDLLGECDTSCRTLHAPVSPQLSHCQPYRSALISAADCDVQQLISADSVPCVYPSVPLGSEHQACVSGLLPQSGRELETASFADTLLWDCHVLPEAAVAGFLGRYARQNDGREGSSWNDGPLPSNPPDCEHALSTLQRCGHDVSLALQQQQCGNRQVSPAGSGSYCDGHELSEEDVFNFEAGLRLFGKNFARIRRFKLPQRSVGELVRFYYRWKKQRPQRYAAILPKFVDKRKHILRCTTVESVEPGQSVIHHSLLGEPSQEDLAPSDTPASPLVSSVRLVVKRATSPSLRIAADDCMGSTWSHSTDSDEVSSLIYPPVIS</sequence>
<dbReference type="EMBL" id="MW292177">
    <property type="protein sequence ID" value="UEK51573.1"/>
    <property type="molecule type" value="mRNA"/>
</dbReference>
<dbReference type="SUPFAM" id="SSF46689">
    <property type="entry name" value="Homeodomain-like"/>
    <property type="match status" value="1"/>
</dbReference>
<dbReference type="GO" id="GO:0003677">
    <property type="term" value="F:DNA binding"/>
    <property type="evidence" value="ECO:0007669"/>
    <property type="project" value="UniProtKB-KW"/>
</dbReference>
<evidence type="ECO:0000256" key="5">
    <source>
        <dbReference type="ARBA" id="ARBA00023125"/>
    </source>
</evidence>
<evidence type="ECO:0000256" key="4">
    <source>
        <dbReference type="ARBA" id="ARBA00022833"/>
    </source>
</evidence>
<dbReference type="AlphaFoldDB" id="A0A8K1VED8"/>
<dbReference type="InterPro" id="IPR009057">
    <property type="entry name" value="Homeodomain-like_sf"/>
</dbReference>
<dbReference type="GO" id="GO:0005654">
    <property type="term" value="C:nucleoplasm"/>
    <property type="evidence" value="ECO:0007669"/>
    <property type="project" value="TreeGrafter"/>
</dbReference>
<evidence type="ECO:0000256" key="6">
    <source>
        <dbReference type="ARBA" id="ARBA00023242"/>
    </source>
</evidence>
<keyword evidence="3" id="KW-0863">Zinc-finger</keyword>
<dbReference type="GO" id="GO:0000122">
    <property type="term" value="P:negative regulation of transcription by RNA polymerase II"/>
    <property type="evidence" value="ECO:0007669"/>
    <property type="project" value="TreeGrafter"/>
</dbReference>
<keyword evidence="4" id="KW-0862">Zinc</keyword>
<organism evidence="7">
    <name type="scientific">Parasacculina yatsui</name>
    <dbReference type="NCBI Taxonomy" id="2836420"/>
    <lineage>
        <taxon>Eukaryota</taxon>
        <taxon>Metazoa</taxon>
        <taxon>Ecdysozoa</taxon>
        <taxon>Arthropoda</taxon>
        <taxon>Crustacea</taxon>
        <taxon>Multicrustacea</taxon>
        <taxon>Cirripedia</taxon>
        <taxon>Rhizocephala</taxon>
        <taxon>Polyascidae</taxon>
        <taxon>Parasacculina</taxon>
    </lineage>
</organism>
<evidence type="ECO:0000313" key="7">
    <source>
        <dbReference type="EMBL" id="UEK51573.1"/>
    </source>
</evidence>
<name>A0A8K1VED8_9CRUS</name>
<evidence type="ECO:0000256" key="1">
    <source>
        <dbReference type="ARBA" id="ARBA00004123"/>
    </source>
</evidence>
<dbReference type="GO" id="GO:0008270">
    <property type="term" value="F:zinc ion binding"/>
    <property type="evidence" value="ECO:0007669"/>
    <property type="project" value="UniProtKB-KW"/>
</dbReference>
<dbReference type="PANTHER" id="PTHR10865:SF28">
    <property type="entry name" value="ELM2 DOMAIN-CONTAINING PROTEIN"/>
    <property type="match status" value="1"/>
</dbReference>
<dbReference type="Gene3D" id="1.10.10.60">
    <property type="entry name" value="Homeodomain-like"/>
    <property type="match status" value="1"/>
</dbReference>
<protein>
    <submittedName>
        <fullName evidence="7">Mier1-like protein</fullName>
    </submittedName>
</protein>
<dbReference type="GO" id="GO:0042826">
    <property type="term" value="F:histone deacetylase binding"/>
    <property type="evidence" value="ECO:0007669"/>
    <property type="project" value="TreeGrafter"/>
</dbReference>
<reference evidence="7" key="1">
    <citation type="submission" date="2020-11" db="EMBL/GenBank/DDBJ databases">
        <title>Barnacle with a root-like body: structural and transcriptomic signatures of the interna, endoparasitic structure of the parasitic barnacle Sacculina yatsui.</title>
        <authorList>
            <person name="Wong Y.H."/>
            <person name="Okano K."/>
        </authorList>
    </citation>
    <scope>NUCLEOTIDE SEQUENCE</scope>
    <source>
        <tissue evidence="7">Endoparasitic structure interna</tissue>
    </source>
</reference>